<dbReference type="PANTHER" id="PTHR35401">
    <property type="entry name" value="COPG FAMILY HELIX-TURN-HELIX PROTEIN-RELATED-RELATED"/>
    <property type="match status" value="1"/>
</dbReference>
<comment type="caution">
    <text evidence="2">The sequence shown here is derived from an EMBL/GenBank/DDBJ whole genome shotgun (WGS) entry which is preliminary data.</text>
</comment>
<dbReference type="InterPro" id="IPR010985">
    <property type="entry name" value="Ribbon_hlx_hlx"/>
</dbReference>
<dbReference type="Gene3D" id="1.20.5.780">
    <property type="entry name" value="Single helix bin"/>
    <property type="match status" value="1"/>
</dbReference>
<sequence>MPGTPSRRDARISVRFTERERAYIEEAAALASEGDLSRFIATVALRSARSVVEESGISLLAADHRRRFYDLLLAPPPPTDALRNLAANPVPDGFDLER</sequence>
<dbReference type="EMBL" id="CABO01000043">
    <property type="protein sequence ID" value="CBI02872.1"/>
    <property type="molecule type" value="Genomic_DNA"/>
</dbReference>
<dbReference type="Pfam" id="PF08681">
    <property type="entry name" value="TacA1"/>
    <property type="match status" value="1"/>
</dbReference>
<evidence type="ECO:0000256" key="1">
    <source>
        <dbReference type="ARBA" id="ARBA00022649"/>
    </source>
</evidence>
<gene>
    <name evidence="2" type="ORF">CARN4_1237</name>
</gene>
<accession>E6Q6P7</accession>
<dbReference type="InterPro" id="IPR014795">
    <property type="entry name" value="TacA_1-like"/>
</dbReference>
<organism evidence="2">
    <name type="scientific">mine drainage metagenome</name>
    <dbReference type="NCBI Taxonomy" id="410659"/>
    <lineage>
        <taxon>unclassified sequences</taxon>
        <taxon>metagenomes</taxon>
        <taxon>ecological metagenomes</taxon>
    </lineage>
</organism>
<dbReference type="GO" id="GO:0006355">
    <property type="term" value="P:regulation of DNA-templated transcription"/>
    <property type="evidence" value="ECO:0007669"/>
    <property type="project" value="InterPro"/>
</dbReference>
<evidence type="ECO:0000313" key="2">
    <source>
        <dbReference type="EMBL" id="CBI02872.1"/>
    </source>
</evidence>
<dbReference type="AlphaFoldDB" id="E6Q6P7"/>
<protein>
    <recommendedName>
        <fullName evidence="3">Protein containing DUF1778</fullName>
    </recommendedName>
</protein>
<keyword evidence="1" id="KW-1277">Toxin-antitoxin system</keyword>
<dbReference type="SUPFAM" id="SSF47598">
    <property type="entry name" value="Ribbon-helix-helix"/>
    <property type="match status" value="1"/>
</dbReference>
<reference evidence="2" key="1">
    <citation type="submission" date="2009-10" db="EMBL/GenBank/DDBJ databases">
        <title>Diversity of trophic interactions inside an arsenic-rich microbial ecosystem.</title>
        <authorList>
            <person name="Bertin P.N."/>
            <person name="Heinrich-Salmeron A."/>
            <person name="Pelletier E."/>
            <person name="Goulhen-Chollet F."/>
            <person name="Arsene-Ploetze F."/>
            <person name="Gallien S."/>
            <person name="Calteau A."/>
            <person name="Vallenet D."/>
            <person name="Casiot C."/>
            <person name="Chane-Woon-Ming B."/>
            <person name="Giloteaux L."/>
            <person name="Barakat M."/>
            <person name="Bonnefoy V."/>
            <person name="Bruneel O."/>
            <person name="Chandler M."/>
            <person name="Cleiss J."/>
            <person name="Duran R."/>
            <person name="Elbaz-Poulichet F."/>
            <person name="Fonknechten N."/>
            <person name="Lauga B."/>
            <person name="Mornico D."/>
            <person name="Ortet P."/>
            <person name="Schaeffer C."/>
            <person name="Siguier P."/>
            <person name="Alexander Thil Smith A."/>
            <person name="Van Dorsselaer A."/>
            <person name="Weissenbach J."/>
            <person name="Medigue C."/>
            <person name="Le Paslier D."/>
        </authorList>
    </citation>
    <scope>NUCLEOTIDE SEQUENCE</scope>
</reference>
<evidence type="ECO:0008006" key="3">
    <source>
        <dbReference type="Google" id="ProtNLM"/>
    </source>
</evidence>
<name>E6Q6P7_9ZZZZ</name>
<proteinExistence type="predicted"/>